<evidence type="ECO:0000256" key="3">
    <source>
        <dbReference type="SAM" id="SignalP"/>
    </source>
</evidence>
<feature type="compositionally biased region" description="Pro residues" evidence="1">
    <location>
        <begin position="31"/>
        <end position="60"/>
    </location>
</feature>
<feature type="transmembrane region" description="Helical" evidence="2">
    <location>
        <begin position="238"/>
        <end position="257"/>
    </location>
</feature>
<keyword evidence="2" id="KW-1133">Transmembrane helix</keyword>
<keyword evidence="2" id="KW-0812">Transmembrane</keyword>
<feature type="transmembrane region" description="Helical" evidence="2">
    <location>
        <begin position="154"/>
        <end position="176"/>
    </location>
</feature>
<gene>
    <name evidence="4" type="ORF">AB8O55_30010</name>
</gene>
<protein>
    <recommendedName>
        <fullName evidence="6">TrbL/VirB6 plasmid conjugal transfer protein</fullName>
    </recommendedName>
</protein>
<organism evidence="4 5">
    <name type="scientific">Saccharopolyspora cebuensis</name>
    <dbReference type="NCBI Taxonomy" id="418759"/>
    <lineage>
        <taxon>Bacteria</taxon>
        <taxon>Bacillati</taxon>
        <taxon>Actinomycetota</taxon>
        <taxon>Actinomycetes</taxon>
        <taxon>Pseudonocardiales</taxon>
        <taxon>Pseudonocardiaceae</taxon>
        <taxon>Saccharopolyspora</taxon>
    </lineage>
</organism>
<feature type="transmembrane region" description="Helical" evidence="2">
    <location>
        <begin position="213"/>
        <end position="231"/>
    </location>
</feature>
<reference evidence="4 5" key="1">
    <citation type="submission" date="2024-08" db="EMBL/GenBank/DDBJ databases">
        <title>Genome mining of Saccharopolyspora cebuensis PGLac3 from Nigerian medicinal plant.</title>
        <authorList>
            <person name="Ezeobiora C.E."/>
            <person name="Igbokwe N.H."/>
            <person name="Amin D.H."/>
            <person name="Mendie U.E."/>
        </authorList>
    </citation>
    <scope>NUCLEOTIDE SEQUENCE [LARGE SCALE GENOMIC DNA]</scope>
    <source>
        <strain evidence="4 5">PGLac3</strain>
    </source>
</reference>
<keyword evidence="5" id="KW-1185">Reference proteome</keyword>
<keyword evidence="2" id="KW-0472">Membrane</keyword>
<evidence type="ECO:0000313" key="5">
    <source>
        <dbReference type="Proteomes" id="UP001564626"/>
    </source>
</evidence>
<evidence type="ECO:0000256" key="1">
    <source>
        <dbReference type="SAM" id="MobiDB-lite"/>
    </source>
</evidence>
<feature type="signal peptide" evidence="3">
    <location>
        <begin position="1"/>
        <end position="27"/>
    </location>
</feature>
<dbReference type="Pfam" id="PF19590">
    <property type="entry name" value="TrbL_3"/>
    <property type="match status" value="1"/>
</dbReference>
<sequence>MTARRLLRSHLVLVLVSAALWVLGATAAAQPAPPAPAPAPSPSPAPETPPPEPPTRPPPEPDGECGFTNIPACVSEAIEGFFTDLVTPGLNEVLGLLGESLLVTPKLDEIPVIGEIWEQSRQAVLVSYATVVLIAGLLVMAYQTMQTRSSIKEILPRIVVGFLAANLSLLVAGHAIDIANALSRSILGSNLDPEQAGQAMADTLTHDLDGGSLFLLFVALALLVMIVVVLVTYVVRVMLTIILLVAAPLLLMCHALPHTEGIAAWWWKAFAGTLLIQIGQSFALVTAMKLFFLPGGITLF</sequence>
<evidence type="ECO:0000256" key="2">
    <source>
        <dbReference type="SAM" id="Phobius"/>
    </source>
</evidence>
<dbReference type="RefSeq" id="WP_369775759.1">
    <property type="nucleotide sequence ID" value="NZ_JBGEHV010000121.1"/>
</dbReference>
<dbReference type="Proteomes" id="UP001564626">
    <property type="component" value="Unassembled WGS sequence"/>
</dbReference>
<accession>A0ABV4CV36</accession>
<dbReference type="EMBL" id="JBGEHV010000121">
    <property type="protein sequence ID" value="MEY8043661.1"/>
    <property type="molecule type" value="Genomic_DNA"/>
</dbReference>
<feature type="transmembrane region" description="Helical" evidence="2">
    <location>
        <begin position="123"/>
        <end position="142"/>
    </location>
</feature>
<comment type="caution">
    <text evidence="4">The sequence shown here is derived from an EMBL/GenBank/DDBJ whole genome shotgun (WGS) entry which is preliminary data.</text>
</comment>
<name>A0ABV4CV36_9PSEU</name>
<feature type="chain" id="PRO_5047065747" description="TrbL/VirB6 plasmid conjugal transfer protein" evidence="3">
    <location>
        <begin position="28"/>
        <end position="300"/>
    </location>
</feature>
<proteinExistence type="predicted"/>
<feature type="region of interest" description="Disordered" evidence="1">
    <location>
        <begin position="30"/>
        <end position="66"/>
    </location>
</feature>
<dbReference type="InterPro" id="IPR045782">
    <property type="entry name" value="TrbL_3"/>
</dbReference>
<feature type="transmembrane region" description="Helical" evidence="2">
    <location>
        <begin position="269"/>
        <end position="292"/>
    </location>
</feature>
<keyword evidence="3" id="KW-0732">Signal</keyword>
<evidence type="ECO:0008006" key="6">
    <source>
        <dbReference type="Google" id="ProtNLM"/>
    </source>
</evidence>
<evidence type="ECO:0000313" key="4">
    <source>
        <dbReference type="EMBL" id="MEY8043661.1"/>
    </source>
</evidence>